<evidence type="ECO:0000313" key="3">
    <source>
        <dbReference type="Proteomes" id="UP000325255"/>
    </source>
</evidence>
<dbReference type="EMBL" id="VWPK01000001">
    <property type="protein sequence ID" value="KAA5614643.1"/>
    <property type="molecule type" value="Genomic_DNA"/>
</dbReference>
<evidence type="ECO:0000313" key="2">
    <source>
        <dbReference type="EMBL" id="KAA5614643.1"/>
    </source>
</evidence>
<evidence type="ECO:0000256" key="1">
    <source>
        <dbReference type="ARBA" id="ARBA00022679"/>
    </source>
</evidence>
<dbReference type="PANTHER" id="PTHR32385:SF15">
    <property type="entry name" value="INOSITOL PHOSPHOCERAMIDE MANNOSYLTRANSFERASE 1"/>
    <property type="match status" value="1"/>
</dbReference>
<dbReference type="InterPro" id="IPR051706">
    <property type="entry name" value="Glycosyltransferase_domain"/>
</dbReference>
<gene>
    <name evidence="2" type="ORF">F1189_00495</name>
</gene>
<dbReference type="InterPro" id="IPR029044">
    <property type="entry name" value="Nucleotide-diphossugar_trans"/>
</dbReference>
<dbReference type="GO" id="GO:0016020">
    <property type="term" value="C:membrane"/>
    <property type="evidence" value="ECO:0007669"/>
    <property type="project" value="GOC"/>
</dbReference>
<name>A0A5M6J211_9PROT</name>
<dbReference type="Gene3D" id="3.90.550.20">
    <property type="match status" value="1"/>
</dbReference>
<sequence length="234" mass="27309">MIPKKIHYVWVGSPEPDRIRRYIDSWSATNPDYEIIRWNEENIDFSIPAIQNAYNRRLWSKVSDIARLMAVLDQGGIYLDTDFSIRRSLDLLLKHNCFFAFQRVDHPTDWVANGVFGATPGHWFIRQALDRILGLRALPFGFERPTRTGPKLITSLLLQNGLKAYHPDGVYVRDIYLCPVPVFFPFFLGETFTEACVRKETIGIHFWEKSWEKDLPRYIRLAKAIKHQIAGTRL</sequence>
<organism evidence="2 3">
    <name type="scientific">Rhodovastum atsumiense</name>
    <dbReference type="NCBI Taxonomy" id="504468"/>
    <lineage>
        <taxon>Bacteria</taxon>
        <taxon>Pseudomonadati</taxon>
        <taxon>Pseudomonadota</taxon>
        <taxon>Alphaproteobacteria</taxon>
        <taxon>Acetobacterales</taxon>
        <taxon>Acetobacteraceae</taxon>
        <taxon>Rhodovastum</taxon>
    </lineage>
</organism>
<dbReference type="GO" id="GO:0051999">
    <property type="term" value="P:mannosyl-inositol phosphorylceramide biosynthetic process"/>
    <property type="evidence" value="ECO:0007669"/>
    <property type="project" value="TreeGrafter"/>
</dbReference>
<dbReference type="Proteomes" id="UP000325255">
    <property type="component" value="Unassembled WGS sequence"/>
</dbReference>
<accession>A0A5M6J211</accession>
<dbReference type="AlphaFoldDB" id="A0A5M6J211"/>
<dbReference type="Pfam" id="PF04488">
    <property type="entry name" value="Gly_transf_sug"/>
    <property type="match status" value="1"/>
</dbReference>
<dbReference type="SUPFAM" id="SSF53448">
    <property type="entry name" value="Nucleotide-diphospho-sugar transferases"/>
    <property type="match status" value="1"/>
</dbReference>
<dbReference type="GO" id="GO:0000030">
    <property type="term" value="F:mannosyltransferase activity"/>
    <property type="evidence" value="ECO:0007669"/>
    <property type="project" value="TreeGrafter"/>
</dbReference>
<dbReference type="PANTHER" id="PTHR32385">
    <property type="entry name" value="MANNOSYL PHOSPHORYLINOSITOL CERAMIDE SYNTHASE"/>
    <property type="match status" value="1"/>
</dbReference>
<dbReference type="InterPro" id="IPR007577">
    <property type="entry name" value="GlycoTrfase_DXD_sugar-bd_CS"/>
</dbReference>
<keyword evidence="3" id="KW-1185">Reference proteome</keyword>
<reference evidence="2 3" key="1">
    <citation type="submission" date="2019-09" db="EMBL/GenBank/DDBJ databases">
        <title>Genome sequence of Rhodovastum atsumiense, a diverse member of the Acetobacteraceae family of non-sulfur purple photosynthetic bacteria.</title>
        <authorList>
            <person name="Meyer T."/>
            <person name="Kyndt J."/>
        </authorList>
    </citation>
    <scope>NUCLEOTIDE SEQUENCE [LARGE SCALE GENOMIC DNA]</scope>
    <source>
        <strain evidence="2 3">DSM 21279</strain>
    </source>
</reference>
<comment type="caution">
    <text evidence="2">The sequence shown here is derived from an EMBL/GenBank/DDBJ whole genome shotgun (WGS) entry which is preliminary data.</text>
</comment>
<proteinExistence type="predicted"/>
<protein>
    <recommendedName>
        <fullName evidence="4">Glycosyl transferase</fullName>
    </recommendedName>
</protein>
<evidence type="ECO:0008006" key="4">
    <source>
        <dbReference type="Google" id="ProtNLM"/>
    </source>
</evidence>
<keyword evidence="1" id="KW-0808">Transferase</keyword>
<dbReference type="OrthoDB" id="277808at2"/>